<evidence type="ECO:0000313" key="3">
    <source>
        <dbReference type="Proteomes" id="UP000600918"/>
    </source>
</evidence>
<protein>
    <submittedName>
        <fullName evidence="2">Uncharacterized protein</fullName>
    </submittedName>
</protein>
<dbReference type="EMBL" id="JACSDY010000012">
    <property type="protein sequence ID" value="KAF7412832.1"/>
    <property type="molecule type" value="Genomic_DNA"/>
</dbReference>
<feature type="region of interest" description="Disordered" evidence="1">
    <location>
        <begin position="1"/>
        <end position="47"/>
    </location>
</feature>
<dbReference type="AlphaFoldDB" id="A0A834NKJ4"/>
<feature type="compositionally biased region" description="Basic and acidic residues" evidence="1">
    <location>
        <begin position="30"/>
        <end position="47"/>
    </location>
</feature>
<accession>A0A834NKJ4</accession>
<comment type="caution">
    <text evidence="2">The sequence shown here is derived from an EMBL/GenBank/DDBJ whole genome shotgun (WGS) entry which is preliminary data.</text>
</comment>
<evidence type="ECO:0000256" key="1">
    <source>
        <dbReference type="SAM" id="MobiDB-lite"/>
    </source>
</evidence>
<dbReference type="Proteomes" id="UP000600918">
    <property type="component" value="Unassembled WGS sequence"/>
</dbReference>
<gene>
    <name evidence="2" type="ORF">H0235_012683</name>
</gene>
<proteinExistence type="predicted"/>
<feature type="compositionally biased region" description="Basic and acidic residues" evidence="1">
    <location>
        <begin position="1"/>
        <end position="17"/>
    </location>
</feature>
<keyword evidence="3" id="KW-1185">Reference proteome</keyword>
<evidence type="ECO:0000313" key="2">
    <source>
        <dbReference type="EMBL" id="KAF7412832.1"/>
    </source>
</evidence>
<reference evidence="2" key="1">
    <citation type="journal article" date="2020" name="G3 (Bethesda)">
        <title>High-Quality Assemblies for Three Invasive Social Wasps from the &lt;i&gt;Vespula&lt;/i&gt; Genus.</title>
        <authorList>
            <person name="Harrop T.W.R."/>
            <person name="Guhlin J."/>
            <person name="McLaughlin G.M."/>
            <person name="Permina E."/>
            <person name="Stockwell P."/>
            <person name="Gilligan J."/>
            <person name="Le Lec M.F."/>
            <person name="Gruber M.A.M."/>
            <person name="Quinn O."/>
            <person name="Lovegrove M."/>
            <person name="Duncan E.J."/>
            <person name="Remnant E.J."/>
            <person name="Van Eeckhoven J."/>
            <person name="Graham B."/>
            <person name="Knapp R.A."/>
            <person name="Langford K.W."/>
            <person name="Kronenberg Z."/>
            <person name="Press M.O."/>
            <person name="Eacker S.M."/>
            <person name="Wilson-Rankin E.E."/>
            <person name="Purcell J."/>
            <person name="Lester P.J."/>
            <person name="Dearden P.K."/>
        </authorList>
    </citation>
    <scope>NUCLEOTIDE SEQUENCE</scope>
    <source>
        <strain evidence="2">Volc-1</strain>
    </source>
</reference>
<name>A0A834NKJ4_VESPE</name>
<organism evidence="2 3">
    <name type="scientific">Vespula pensylvanica</name>
    <name type="common">Western yellow jacket</name>
    <name type="synonym">Wasp</name>
    <dbReference type="NCBI Taxonomy" id="30213"/>
    <lineage>
        <taxon>Eukaryota</taxon>
        <taxon>Metazoa</taxon>
        <taxon>Ecdysozoa</taxon>
        <taxon>Arthropoda</taxon>
        <taxon>Hexapoda</taxon>
        <taxon>Insecta</taxon>
        <taxon>Pterygota</taxon>
        <taxon>Neoptera</taxon>
        <taxon>Endopterygota</taxon>
        <taxon>Hymenoptera</taxon>
        <taxon>Apocrita</taxon>
        <taxon>Aculeata</taxon>
        <taxon>Vespoidea</taxon>
        <taxon>Vespidae</taxon>
        <taxon>Vespinae</taxon>
        <taxon>Vespula</taxon>
    </lineage>
</organism>
<sequence length="98" mass="10871">MPDEHLSSDLTNERGENLFKGGEVGSVGGWERRREGEEGREGGREMEMEMETRMGSSMMGGIEMMGMTRGWKRGDGDQDGGVNENFEANSRALIARLI</sequence>